<evidence type="ECO:0000313" key="3">
    <source>
        <dbReference type="Proteomes" id="UP001283361"/>
    </source>
</evidence>
<proteinExistence type="predicted"/>
<gene>
    <name evidence="2" type="ORF">RRG08_043986</name>
</gene>
<dbReference type="Proteomes" id="UP001283361">
    <property type="component" value="Unassembled WGS sequence"/>
</dbReference>
<protein>
    <submittedName>
        <fullName evidence="2">Uncharacterized protein</fullName>
    </submittedName>
</protein>
<keyword evidence="3" id="KW-1185">Reference proteome</keyword>
<evidence type="ECO:0000256" key="1">
    <source>
        <dbReference type="SAM" id="MobiDB-lite"/>
    </source>
</evidence>
<organism evidence="2 3">
    <name type="scientific">Elysia crispata</name>
    <name type="common">lettuce slug</name>
    <dbReference type="NCBI Taxonomy" id="231223"/>
    <lineage>
        <taxon>Eukaryota</taxon>
        <taxon>Metazoa</taxon>
        <taxon>Spiralia</taxon>
        <taxon>Lophotrochozoa</taxon>
        <taxon>Mollusca</taxon>
        <taxon>Gastropoda</taxon>
        <taxon>Heterobranchia</taxon>
        <taxon>Euthyneura</taxon>
        <taxon>Panpulmonata</taxon>
        <taxon>Sacoglossa</taxon>
        <taxon>Placobranchoidea</taxon>
        <taxon>Plakobranchidae</taxon>
        <taxon>Elysia</taxon>
    </lineage>
</organism>
<sequence>MVPNRGVTPSTSVHPVKPQLFGDAFNQFLTFCPMACTAMSDVFLLTRTEFWDKSRLSAVDKALELPSLKPNQGQPEGKAGGRGVQKFVNHQ</sequence>
<accession>A0AAE0ZHP0</accession>
<reference evidence="2" key="1">
    <citation type="journal article" date="2023" name="G3 (Bethesda)">
        <title>A reference genome for the long-term kleptoplast-retaining sea slug Elysia crispata morphotype clarki.</title>
        <authorList>
            <person name="Eastman K.E."/>
            <person name="Pendleton A.L."/>
            <person name="Shaikh M.A."/>
            <person name="Suttiyut T."/>
            <person name="Ogas R."/>
            <person name="Tomko P."/>
            <person name="Gavelis G."/>
            <person name="Widhalm J.R."/>
            <person name="Wisecaver J.H."/>
        </authorList>
    </citation>
    <scope>NUCLEOTIDE SEQUENCE</scope>
    <source>
        <strain evidence="2">ECLA1</strain>
    </source>
</reference>
<name>A0AAE0ZHP0_9GAST</name>
<evidence type="ECO:0000313" key="2">
    <source>
        <dbReference type="EMBL" id="KAK3769599.1"/>
    </source>
</evidence>
<dbReference type="EMBL" id="JAWDGP010003898">
    <property type="protein sequence ID" value="KAK3769599.1"/>
    <property type="molecule type" value="Genomic_DNA"/>
</dbReference>
<comment type="caution">
    <text evidence="2">The sequence shown here is derived from an EMBL/GenBank/DDBJ whole genome shotgun (WGS) entry which is preliminary data.</text>
</comment>
<dbReference type="AlphaFoldDB" id="A0AAE0ZHP0"/>
<feature type="region of interest" description="Disordered" evidence="1">
    <location>
        <begin position="67"/>
        <end position="91"/>
    </location>
</feature>